<keyword evidence="7" id="KW-1185">Reference proteome</keyword>
<dbReference type="RefSeq" id="WP_094571573.1">
    <property type="nucleotide sequence ID" value="NZ_CP022743.1"/>
</dbReference>
<sequence length="115" mass="13251">MEVKIIIFWVLIIACAIPGLVFGFKKFSGNKQSVAHFKHWGYPLWFMHFLGLTEIICSLMMFFNATRMYGIAIFAILVIGATYTHLKYDAKKEAVKPLLVGSLVMIIFLLTFWIR</sequence>
<organism evidence="6 7">
    <name type="scientific">Mucilaginibacter xinganensis</name>
    <dbReference type="NCBI Taxonomy" id="1234841"/>
    <lineage>
        <taxon>Bacteria</taxon>
        <taxon>Pseudomonadati</taxon>
        <taxon>Bacteroidota</taxon>
        <taxon>Sphingobacteriia</taxon>
        <taxon>Sphingobacteriales</taxon>
        <taxon>Sphingobacteriaceae</taxon>
        <taxon>Mucilaginibacter</taxon>
    </lineage>
</organism>
<evidence type="ECO:0000313" key="7">
    <source>
        <dbReference type="Proteomes" id="UP000215002"/>
    </source>
</evidence>
<dbReference type="PROSITE" id="PS51257">
    <property type="entry name" value="PROKAR_LIPOPROTEIN"/>
    <property type="match status" value="1"/>
</dbReference>
<evidence type="ECO:0000256" key="3">
    <source>
        <dbReference type="ARBA" id="ARBA00022989"/>
    </source>
</evidence>
<feature type="transmembrane region" description="Helical" evidence="5">
    <location>
        <begin position="6"/>
        <end position="24"/>
    </location>
</feature>
<feature type="transmembrane region" description="Helical" evidence="5">
    <location>
        <begin position="98"/>
        <end position="114"/>
    </location>
</feature>
<dbReference type="EMBL" id="CP022743">
    <property type="protein sequence ID" value="ASU35381.1"/>
    <property type="molecule type" value="Genomic_DNA"/>
</dbReference>
<evidence type="ECO:0008006" key="8">
    <source>
        <dbReference type="Google" id="ProtNLM"/>
    </source>
</evidence>
<evidence type="ECO:0000256" key="2">
    <source>
        <dbReference type="ARBA" id="ARBA00022692"/>
    </source>
</evidence>
<accession>A0A223P0L7</accession>
<name>A0A223P0L7_9SPHI</name>
<evidence type="ECO:0000256" key="5">
    <source>
        <dbReference type="SAM" id="Phobius"/>
    </source>
</evidence>
<evidence type="ECO:0000256" key="1">
    <source>
        <dbReference type="ARBA" id="ARBA00004141"/>
    </source>
</evidence>
<dbReference type="Proteomes" id="UP000215002">
    <property type="component" value="Chromosome"/>
</dbReference>
<reference evidence="6 7" key="1">
    <citation type="submission" date="2017-08" db="EMBL/GenBank/DDBJ databases">
        <title>Complete genome sequence of Mucilaginibacter sp. strain BJC16-A31.</title>
        <authorList>
            <consortium name="Henan University of Science and Technology"/>
            <person name="You X."/>
        </authorList>
    </citation>
    <scope>NUCLEOTIDE SEQUENCE [LARGE SCALE GENOMIC DNA]</scope>
    <source>
        <strain evidence="6 7">BJC16-A31</strain>
    </source>
</reference>
<protein>
    <recommendedName>
        <fullName evidence="8">DoxX family protein</fullName>
    </recommendedName>
</protein>
<keyword evidence="2 5" id="KW-0812">Transmembrane</keyword>
<gene>
    <name evidence="6" type="ORF">MuYL_3496</name>
</gene>
<feature type="transmembrane region" description="Helical" evidence="5">
    <location>
        <begin position="44"/>
        <end position="63"/>
    </location>
</feature>
<dbReference type="Pfam" id="PF13564">
    <property type="entry name" value="DoxX_2"/>
    <property type="match status" value="1"/>
</dbReference>
<evidence type="ECO:0000256" key="4">
    <source>
        <dbReference type="ARBA" id="ARBA00023136"/>
    </source>
</evidence>
<keyword evidence="4 5" id="KW-0472">Membrane</keyword>
<feature type="transmembrane region" description="Helical" evidence="5">
    <location>
        <begin position="69"/>
        <end position="86"/>
    </location>
</feature>
<dbReference type="AlphaFoldDB" id="A0A223P0L7"/>
<dbReference type="OrthoDB" id="795468at2"/>
<dbReference type="GO" id="GO:0016020">
    <property type="term" value="C:membrane"/>
    <property type="evidence" value="ECO:0007669"/>
    <property type="project" value="UniProtKB-SubCell"/>
</dbReference>
<evidence type="ECO:0000313" key="6">
    <source>
        <dbReference type="EMBL" id="ASU35381.1"/>
    </source>
</evidence>
<proteinExistence type="predicted"/>
<comment type="subcellular location">
    <subcellularLocation>
        <location evidence="1">Membrane</location>
        <topology evidence="1">Multi-pass membrane protein</topology>
    </subcellularLocation>
</comment>
<keyword evidence="3 5" id="KW-1133">Transmembrane helix</keyword>
<dbReference type="InterPro" id="IPR032808">
    <property type="entry name" value="DoxX"/>
</dbReference>
<dbReference type="KEGG" id="muc:MuYL_3496"/>